<organism evidence="2">
    <name type="scientific">Tenebrio molitor</name>
    <name type="common">Yellow mealworm beetle</name>
    <dbReference type="NCBI Taxonomy" id="7067"/>
    <lineage>
        <taxon>Eukaryota</taxon>
        <taxon>Metazoa</taxon>
        <taxon>Ecdysozoa</taxon>
        <taxon>Arthropoda</taxon>
        <taxon>Hexapoda</taxon>
        <taxon>Insecta</taxon>
        <taxon>Pterygota</taxon>
        <taxon>Neoptera</taxon>
        <taxon>Endopterygota</taxon>
        <taxon>Coleoptera</taxon>
        <taxon>Polyphaga</taxon>
        <taxon>Cucujiformia</taxon>
        <taxon>Tenebrionidae</taxon>
        <taxon>Tenebrio</taxon>
    </lineage>
</organism>
<protein>
    <submittedName>
        <fullName evidence="2">Myosuppressin</fullName>
    </submittedName>
</protein>
<dbReference type="OrthoDB" id="6355109at2759"/>
<reference evidence="2" key="1">
    <citation type="journal article" date="2022" name="J. Proteome Res.">
        <title>Neuropeptidomes of Tenebrio molitor L. and Zophobas atratus Fab. (Coleoptera, Polyphaga: Tenebrionidae).</title>
        <authorList>
            <person name="Marciniak P."/>
            <person name="Pacholska-Bogalska J."/>
            <person name="Ragionieri L."/>
        </authorList>
    </citation>
    <scope>NUCLEOTIDE SEQUENCE</scope>
    <source>
        <strain evidence="2">DN46137_c1_g1_i2</strain>
    </source>
</reference>
<feature type="signal peptide" evidence="1">
    <location>
        <begin position="1"/>
        <end position="24"/>
    </location>
</feature>
<keyword evidence="1" id="KW-0732">Signal</keyword>
<proteinExistence type="evidence at transcript level"/>
<feature type="chain" id="PRO_5038021754" evidence="1">
    <location>
        <begin position="25"/>
        <end position="91"/>
    </location>
</feature>
<dbReference type="EMBL" id="ON110514">
    <property type="protein sequence ID" value="UXO98175.1"/>
    <property type="molecule type" value="mRNA"/>
</dbReference>
<accession>A0A977XF01</accession>
<sequence length="91" mass="10083">MHHYTLVAVAFAAVAALLTSSATATAISCPPNPLEASPYVRHLCYAIEQAISENAITDDQYRRVEERNVNGNAKRQDVDHVFLRFGRRLGL</sequence>
<dbReference type="AlphaFoldDB" id="A0A977XF01"/>
<name>A0A977XF01_TENMO</name>
<evidence type="ECO:0000313" key="2">
    <source>
        <dbReference type="EMBL" id="UXO98175.1"/>
    </source>
</evidence>
<evidence type="ECO:0000256" key="1">
    <source>
        <dbReference type="SAM" id="SignalP"/>
    </source>
</evidence>